<comment type="subcellular location">
    <subcellularLocation>
        <location evidence="1">Membrane</location>
        <topology evidence="1">Multi-pass membrane protein</topology>
    </subcellularLocation>
</comment>
<comment type="caution">
    <text evidence="3">The sequence shown here is derived from an EMBL/GenBank/DDBJ whole genome shotgun (WGS) entry which is preliminary data.</text>
</comment>
<sequence>MHTYASLAVICALIGFSSGYFSLMPVVTEDLVGTEHLANAYGIIICAKGISALLGPPFAAQVDLEFTVFQELGGQICCAPDPALVA</sequence>
<protein>
    <submittedName>
        <fullName evidence="3">Monocarboxylate transporter 14</fullName>
    </submittedName>
</protein>
<keyword evidence="2" id="KW-0812">Transmembrane</keyword>
<dbReference type="Gene3D" id="1.20.1250.20">
    <property type="entry name" value="MFS general substrate transporter like domains"/>
    <property type="match status" value="1"/>
</dbReference>
<keyword evidence="2" id="KW-0472">Membrane</keyword>
<dbReference type="AlphaFoldDB" id="A0A8J6KQH1"/>
<dbReference type="Proteomes" id="UP000710432">
    <property type="component" value="Unassembled WGS sequence"/>
</dbReference>
<proteinExistence type="predicted"/>
<reference evidence="3" key="1">
    <citation type="submission" date="2020-03" db="EMBL/GenBank/DDBJ databases">
        <title>Studies in the Genomics of Life Span.</title>
        <authorList>
            <person name="Glass D."/>
        </authorList>
    </citation>
    <scope>NUCLEOTIDE SEQUENCE</scope>
    <source>
        <strain evidence="3">LTLLF</strain>
        <tissue evidence="3">Muscle</tissue>
    </source>
</reference>
<evidence type="ECO:0000256" key="1">
    <source>
        <dbReference type="ARBA" id="ARBA00004141"/>
    </source>
</evidence>
<accession>A0A8J6KQH1</accession>
<dbReference type="GO" id="GO:0016020">
    <property type="term" value="C:membrane"/>
    <property type="evidence" value="ECO:0007669"/>
    <property type="project" value="UniProtKB-SubCell"/>
</dbReference>
<evidence type="ECO:0000313" key="3">
    <source>
        <dbReference type="EMBL" id="KAH0507355.1"/>
    </source>
</evidence>
<name>A0A8J6KQH1_MICOH</name>
<dbReference type="EMBL" id="JAATJU010023600">
    <property type="protein sequence ID" value="KAH0507355.1"/>
    <property type="molecule type" value="Genomic_DNA"/>
</dbReference>
<dbReference type="SUPFAM" id="SSF103473">
    <property type="entry name" value="MFS general substrate transporter"/>
    <property type="match status" value="1"/>
</dbReference>
<dbReference type="GO" id="GO:0008028">
    <property type="term" value="F:monocarboxylic acid transmembrane transporter activity"/>
    <property type="evidence" value="ECO:0007669"/>
    <property type="project" value="TreeGrafter"/>
</dbReference>
<dbReference type="InterPro" id="IPR050327">
    <property type="entry name" value="Proton-linked_MCT"/>
</dbReference>
<dbReference type="PANTHER" id="PTHR11360:SF239">
    <property type="entry name" value="MONOCARBOXYLATE TRANSPORTER 14"/>
    <property type="match status" value="1"/>
</dbReference>
<organism evidence="3 4">
    <name type="scientific">Microtus ochrogaster</name>
    <name type="common">Prairie vole</name>
    <dbReference type="NCBI Taxonomy" id="79684"/>
    <lineage>
        <taxon>Eukaryota</taxon>
        <taxon>Metazoa</taxon>
        <taxon>Chordata</taxon>
        <taxon>Craniata</taxon>
        <taxon>Vertebrata</taxon>
        <taxon>Euteleostomi</taxon>
        <taxon>Mammalia</taxon>
        <taxon>Eutheria</taxon>
        <taxon>Euarchontoglires</taxon>
        <taxon>Glires</taxon>
        <taxon>Rodentia</taxon>
        <taxon>Myomorpha</taxon>
        <taxon>Muroidea</taxon>
        <taxon>Cricetidae</taxon>
        <taxon>Arvicolinae</taxon>
        <taxon>Microtus</taxon>
    </lineage>
</organism>
<evidence type="ECO:0000313" key="4">
    <source>
        <dbReference type="Proteomes" id="UP000710432"/>
    </source>
</evidence>
<evidence type="ECO:0000256" key="2">
    <source>
        <dbReference type="ARBA" id="ARBA00022692"/>
    </source>
</evidence>
<dbReference type="PANTHER" id="PTHR11360">
    <property type="entry name" value="MONOCARBOXYLATE TRANSPORTER"/>
    <property type="match status" value="1"/>
</dbReference>
<gene>
    <name evidence="3" type="ORF">LTLLF_168435</name>
</gene>
<dbReference type="InterPro" id="IPR036259">
    <property type="entry name" value="MFS_trans_sf"/>
</dbReference>